<keyword evidence="9" id="KW-1185">Reference proteome</keyword>
<dbReference type="Proteomes" id="UP000241890">
    <property type="component" value="Unassembled WGS sequence"/>
</dbReference>
<feature type="compositionally biased region" description="Polar residues" evidence="7">
    <location>
        <begin position="41"/>
        <end position="50"/>
    </location>
</feature>
<evidence type="ECO:0000256" key="6">
    <source>
        <dbReference type="RuleBase" id="RU364143"/>
    </source>
</evidence>
<dbReference type="EMBL" id="BEYU01000198">
    <property type="protein sequence ID" value="GBG34529.1"/>
    <property type="molecule type" value="Genomic_DNA"/>
</dbReference>
<organism evidence="8 9">
    <name type="scientific">Hondaea fermentalgiana</name>
    <dbReference type="NCBI Taxonomy" id="2315210"/>
    <lineage>
        <taxon>Eukaryota</taxon>
        <taxon>Sar</taxon>
        <taxon>Stramenopiles</taxon>
        <taxon>Bigyra</taxon>
        <taxon>Labyrinthulomycetes</taxon>
        <taxon>Thraustochytrida</taxon>
        <taxon>Thraustochytriidae</taxon>
        <taxon>Hondaea</taxon>
    </lineage>
</organism>
<proteinExistence type="inferred from homology"/>
<evidence type="ECO:0000256" key="7">
    <source>
        <dbReference type="SAM" id="MobiDB-lite"/>
    </source>
</evidence>
<evidence type="ECO:0000313" key="9">
    <source>
        <dbReference type="Proteomes" id="UP000241890"/>
    </source>
</evidence>
<dbReference type="OrthoDB" id="344220at2759"/>
<gene>
    <name evidence="6" type="primary">MED6</name>
    <name evidence="8" type="ORF">FCC1311_107532</name>
</gene>
<name>A0A2R5GW25_9STRA</name>
<keyword evidence="6" id="KW-0010">Activator</keyword>
<keyword evidence="4 6" id="KW-0804">Transcription</keyword>
<comment type="subcellular location">
    <subcellularLocation>
        <location evidence="1 6">Nucleus</location>
    </subcellularLocation>
</comment>
<dbReference type="GO" id="GO:0016592">
    <property type="term" value="C:mediator complex"/>
    <property type="evidence" value="ECO:0007669"/>
    <property type="project" value="InterPro"/>
</dbReference>
<protein>
    <recommendedName>
        <fullName evidence="6">Mediator of RNA polymerase II transcription subunit 6</fullName>
    </recommendedName>
    <alternativeName>
        <fullName evidence="6">Mediator complex subunit 6</fullName>
    </alternativeName>
</protein>
<dbReference type="InParanoid" id="A0A2R5GW25"/>
<dbReference type="Gene3D" id="3.10.450.580">
    <property type="entry name" value="Mediator complex, subunit Med6"/>
    <property type="match status" value="1"/>
</dbReference>
<comment type="function">
    <text evidence="6">Component of the Mediator complex, a coactivator involved in the regulated transcription of nearly all RNA polymerase II-dependent genes. Mediator functions as a bridge to convey information from gene-specific regulatory proteins to the basal RNA polymerase II transcription machinery. Mediator is recruited to promoters by direct interactions with regulatory proteins and serves as a scaffold for the assembly of a functional preinitiation complex with RNA polymerase II and the general transcription factors.</text>
</comment>
<dbReference type="PANTHER" id="PTHR13104">
    <property type="entry name" value="MED-6-RELATED"/>
    <property type="match status" value="1"/>
</dbReference>
<dbReference type="InterPro" id="IPR038566">
    <property type="entry name" value="Mediator_Med6_sf"/>
</dbReference>
<accession>A0A2R5GW25</accession>
<keyword evidence="3 6" id="KW-0805">Transcription regulation</keyword>
<dbReference type="Pfam" id="PF04934">
    <property type="entry name" value="Med6"/>
    <property type="match status" value="1"/>
</dbReference>
<comment type="similarity">
    <text evidence="2 6">Belongs to the Mediator complex subunit 6 family.</text>
</comment>
<feature type="region of interest" description="Disordered" evidence="7">
    <location>
        <begin position="1"/>
        <end position="57"/>
    </location>
</feature>
<comment type="caution">
    <text evidence="8">The sequence shown here is derived from an EMBL/GenBank/DDBJ whole genome shotgun (WGS) entry which is preliminary data.</text>
</comment>
<dbReference type="AlphaFoldDB" id="A0A2R5GW25"/>
<evidence type="ECO:0000256" key="1">
    <source>
        <dbReference type="ARBA" id="ARBA00004123"/>
    </source>
</evidence>
<evidence type="ECO:0000313" key="8">
    <source>
        <dbReference type="EMBL" id="GBG34529.1"/>
    </source>
</evidence>
<dbReference type="InterPro" id="IPR007018">
    <property type="entry name" value="Mediator_Med6"/>
</dbReference>
<evidence type="ECO:0000256" key="2">
    <source>
        <dbReference type="ARBA" id="ARBA00007526"/>
    </source>
</evidence>
<evidence type="ECO:0000256" key="5">
    <source>
        <dbReference type="ARBA" id="ARBA00023242"/>
    </source>
</evidence>
<reference evidence="8 9" key="1">
    <citation type="submission" date="2017-12" db="EMBL/GenBank/DDBJ databases">
        <title>Sequencing, de novo assembly and annotation of complete genome of a new Thraustochytrid species, strain FCC1311.</title>
        <authorList>
            <person name="Sedici K."/>
            <person name="Godart F."/>
            <person name="Aiese Cigliano R."/>
            <person name="Sanseverino W."/>
            <person name="Barakat M."/>
            <person name="Ortet P."/>
            <person name="Marechal E."/>
            <person name="Cagnac O."/>
            <person name="Amato A."/>
        </authorList>
    </citation>
    <scope>NUCLEOTIDE SEQUENCE [LARGE SCALE GENOMIC DNA]</scope>
</reference>
<feature type="region of interest" description="Disordered" evidence="7">
    <location>
        <begin position="253"/>
        <end position="276"/>
    </location>
</feature>
<evidence type="ECO:0000256" key="3">
    <source>
        <dbReference type="ARBA" id="ARBA00023015"/>
    </source>
</evidence>
<feature type="compositionally biased region" description="Low complexity" evidence="7">
    <location>
        <begin position="9"/>
        <end position="20"/>
    </location>
</feature>
<evidence type="ECO:0000256" key="4">
    <source>
        <dbReference type="ARBA" id="ARBA00023163"/>
    </source>
</evidence>
<sequence length="276" mass="30885">MPRMDSMAQPQAQRQQQKQTPEQDAKADETGGDELAAPPSKNASKKQQQQHQDEELTGEKLAEVSFLDDNWIRAFGLSAHNVLDYFACSPFYDTSCNNEILRMQNLGLEMLADMPPGIEYRLLPSGHEPVLFIVVKQERASKTVVRRQALYYILDKVIYQAPSLQRLIATRLSKSTNHLQNAFDQMVKAARYAPSQGFTWHFDGDAHRAWRQSAEGAAYEARRQRRDEQLERRAGAEIGGLLNAIASKFLPAAPAQAAVSGERPGAPPSRPENARP</sequence>
<dbReference type="GO" id="GO:0003712">
    <property type="term" value="F:transcription coregulator activity"/>
    <property type="evidence" value="ECO:0007669"/>
    <property type="project" value="InterPro"/>
</dbReference>
<dbReference type="GO" id="GO:0006357">
    <property type="term" value="P:regulation of transcription by RNA polymerase II"/>
    <property type="evidence" value="ECO:0007669"/>
    <property type="project" value="InterPro"/>
</dbReference>
<comment type="subunit">
    <text evidence="6">Component of the Mediator complex.</text>
</comment>
<keyword evidence="5 6" id="KW-0539">Nucleus</keyword>